<protein>
    <submittedName>
        <fullName evidence="1">Beta-phosphoglucomutase</fullName>
    </submittedName>
</protein>
<dbReference type="NCBIfam" id="TIGR01509">
    <property type="entry name" value="HAD-SF-IA-v3"/>
    <property type="match status" value="1"/>
</dbReference>
<gene>
    <name evidence="1" type="ORF">TW71_16645</name>
</gene>
<dbReference type="SFLD" id="SFLDS00003">
    <property type="entry name" value="Haloacid_Dehalogenase"/>
    <property type="match status" value="1"/>
</dbReference>
<dbReference type="Gene3D" id="1.10.150.240">
    <property type="entry name" value="Putative phosphatase, domain 2"/>
    <property type="match status" value="1"/>
</dbReference>
<dbReference type="InterPro" id="IPR036412">
    <property type="entry name" value="HAD-like_sf"/>
</dbReference>
<dbReference type="Pfam" id="PF13419">
    <property type="entry name" value="HAD_2"/>
    <property type="match status" value="1"/>
</dbReference>
<dbReference type="PANTHER" id="PTHR43481:SF4">
    <property type="entry name" value="GLYCEROL-1-PHOSPHATE PHOSPHOHYDROLASE 1-RELATED"/>
    <property type="match status" value="1"/>
</dbReference>
<accession>A0A837G4G5</accession>
<comment type="caution">
    <text evidence="1">The sequence shown here is derived from an EMBL/GenBank/DDBJ whole genome shotgun (WGS) entry which is preliminary data.</text>
</comment>
<dbReference type="InterPro" id="IPR023214">
    <property type="entry name" value="HAD_sf"/>
</dbReference>
<sequence>MKNYDVYLFDMDGTLVNSEPLKGQALALACKDYGTEVDFNIYKDVMGESWPVVTGHFFSHANIAPELEEFNRYFRAHYERLLDENLTLNPGAKAYLENLKSAGKQCAVVSSAATWMVDNILQSLQLGGMFDVVITQEHVTKHKPDPEAYQLALSKLNVSPERTLVFEDSCAGVEAGTASGCDVIAVVHDFNGKNNLSKALKTIQSYQEM</sequence>
<dbReference type="InterPro" id="IPR051806">
    <property type="entry name" value="HAD-like_SPP"/>
</dbReference>
<dbReference type="InterPro" id="IPR023198">
    <property type="entry name" value="PGP-like_dom2"/>
</dbReference>
<dbReference type="CDD" id="cd07505">
    <property type="entry name" value="HAD_BPGM-like"/>
    <property type="match status" value="1"/>
</dbReference>
<organism evidence="1">
    <name type="scientific">Vibrio coralliilyticus</name>
    <dbReference type="NCBI Taxonomy" id="190893"/>
    <lineage>
        <taxon>Bacteria</taxon>
        <taxon>Pseudomonadati</taxon>
        <taxon>Pseudomonadota</taxon>
        <taxon>Gammaproteobacteria</taxon>
        <taxon>Vibrionales</taxon>
        <taxon>Vibrionaceae</taxon>
        <taxon>Vibrio</taxon>
    </lineage>
</organism>
<dbReference type="PRINTS" id="PR00413">
    <property type="entry name" value="HADHALOGNASE"/>
</dbReference>
<dbReference type="PANTHER" id="PTHR43481">
    <property type="entry name" value="FRUCTOSE-1-PHOSPHATE PHOSPHATASE"/>
    <property type="match status" value="1"/>
</dbReference>
<dbReference type="InterPro" id="IPR006439">
    <property type="entry name" value="HAD-SF_hydro_IA"/>
</dbReference>
<dbReference type="InterPro" id="IPR041492">
    <property type="entry name" value="HAD_2"/>
</dbReference>
<dbReference type="SFLD" id="SFLDG01129">
    <property type="entry name" value="C1.5:_HAD__Beta-PGM__Phosphata"/>
    <property type="match status" value="1"/>
</dbReference>
<dbReference type="EMBL" id="JXXR01000017">
    <property type="protein sequence ID" value="KJY70494.1"/>
    <property type="molecule type" value="Genomic_DNA"/>
</dbReference>
<reference evidence="1" key="1">
    <citation type="journal article" date="2015" name="BMC Genomics">
        <title>Genome mining reveals unlocked bioactive potential of marine Gram-negative bacteria.</title>
        <authorList>
            <person name="Machado H."/>
            <person name="Sonnenschein E.C."/>
            <person name="Melchiorsen J."/>
            <person name="Gram L."/>
        </authorList>
    </citation>
    <scope>NUCLEOTIDE SEQUENCE</scope>
    <source>
        <strain evidence="1">S2052</strain>
    </source>
</reference>
<dbReference type="SUPFAM" id="SSF56784">
    <property type="entry name" value="HAD-like"/>
    <property type="match status" value="1"/>
</dbReference>
<evidence type="ECO:0000313" key="1">
    <source>
        <dbReference type="EMBL" id="KJY70494.1"/>
    </source>
</evidence>
<name>A0A837G4G5_9VIBR</name>
<proteinExistence type="predicted"/>
<dbReference type="Gene3D" id="3.40.50.1000">
    <property type="entry name" value="HAD superfamily/HAD-like"/>
    <property type="match status" value="1"/>
</dbReference>
<dbReference type="GO" id="GO:0050308">
    <property type="term" value="F:sugar-phosphatase activity"/>
    <property type="evidence" value="ECO:0007669"/>
    <property type="project" value="TreeGrafter"/>
</dbReference>
<dbReference type="SFLD" id="SFLDG01135">
    <property type="entry name" value="C1.5.6:_HAD__Beta-PGM__Phospha"/>
    <property type="match status" value="1"/>
</dbReference>
<dbReference type="RefSeq" id="WP_045986642.1">
    <property type="nucleotide sequence ID" value="NZ_CP063051.1"/>
</dbReference>
<dbReference type="AlphaFoldDB" id="A0A837G4G5"/>